<keyword evidence="1" id="KW-0472">Membrane</keyword>
<evidence type="ECO:0000256" key="1">
    <source>
        <dbReference type="SAM" id="Phobius"/>
    </source>
</evidence>
<proteinExistence type="predicted"/>
<reference evidence="2 3" key="1">
    <citation type="submission" date="2010-04" db="EMBL/GenBank/DDBJ databases">
        <authorList>
            <person name="Muzny D."/>
            <person name="Qin X."/>
            <person name="Deng J."/>
            <person name="Jiang H."/>
            <person name="Liu Y."/>
            <person name="Qu J."/>
            <person name="Song X.-Z."/>
            <person name="Zhang L."/>
            <person name="Thornton R."/>
            <person name="Coyle M."/>
            <person name="Francisco L."/>
            <person name="Jackson L."/>
            <person name="Javaid M."/>
            <person name="Korchina V."/>
            <person name="Kovar C."/>
            <person name="Mata R."/>
            <person name="Mathew T."/>
            <person name="Ngo R."/>
            <person name="Nguyen L."/>
            <person name="Nguyen N."/>
            <person name="Okwuonu G."/>
            <person name="Ongeri F."/>
            <person name="Pham C."/>
            <person name="Simmons D."/>
            <person name="Wilczek-Boney K."/>
            <person name="Hale W."/>
            <person name="Jakkamsetti A."/>
            <person name="Pham P."/>
            <person name="Ruth R."/>
            <person name="San Lucas F."/>
            <person name="Warren J."/>
            <person name="Zhang J."/>
            <person name="Zhao Z."/>
            <person name="Zhou C."/>
            <person name="Zhu D."/>
            <person name="Lee S."/>
            <person name="Bess C."/>
            <person name="Blankenburg K."/>
            <person name="Forbes L."/>
            <person name="Fu Q."/>
            <person name="Gubbala S."/>
            <person name="Hirani K."/>
            <person name="Jayaseelan J.C."/>
            <person name="Lara F."/>
            <person name="Munidasa M."/>
            <person name="Palculict T."/>
            <person name="Patil S."/>
            <person name="Pu L.-L."/>
            <person name="Saada N."/>
            <person name="Tang L."/>
            <person name="Weissenberger G."/>
            <person name="Zhu Y."/>
            <person name="Hemphill L."/>
            <person name="Shang Y."/>
            <person name="Youmans B."/>
            <person name="Ayvaz T."/>
            <person name="Ross M."/>
            <person name="Santibanez J."/>
            <person name="Aqrawi P."/>
            <person name="Gross S."/>
            <person name="Joshi V."/>
            <person name="Fowler G."/>
            <person name="Nazareth L."/>
            <person name="Reid J."/>
            <person name="Worley K."/>
            <person name="Petrosino J."/>
            <person name="Highlander S."/>
            <person name="Gibbs R."/>
        </authorList>
    </citation>
    <scope>NUCLEOTIDE SEQUENCE [LARGE SCALE GENOMIC DNA]</scope>
    <source>
        <strain evidence="2 3">DSM 11664</strain>
    </source>
</reference>
<keyword evidence="1" id="KW-0812">Transmembrane</keyword>
<organism evidence="2 3">
    <name type="scientific">Lactobacillus amylolyticus DSM 11664</name>
    <dbReference type="NCBI Taxonomy" id="585524"/>
    <lineage>
        <taxon>Bacteria</taxon>
        <taxon>Bacillati</taxon>
        <taxon>Bacillota</taxon>
        <taxon>Bacilli</taxon>
        <taxon>Lactobacillales</taxon>
        <taxon>Lactobacillaceae</taxon>
        <taxon>Lactobacillus</taxon>
    </lineage>
</organism>
<dbReference type="EMBL" id="ADNY01000036">
    <property type="protein sequence ID" value="EFG55380.1"/>
    <property type="molecule type" value="Genomic_DNA"/>
</dbReference>
<feature type="transmembrane region" description="Helical" evidence="1">
    <location>
        <begin position="191"/>
        <end position="211"/>
    </location>
</feature>
<dbReference type="AlphaFoldDB" id="D4YTV9"/>
<evidence type="ECO:0000313" key="2">
    <source>
        <dbReference type="EMBL" id="EFG55380.1"/>
    </source>
</evidence>
<feature type="transmembrane region" description="Helical" evidence="1">
    <location>
        <begin position="160"/>
        <end position="179"/>
    </location>
</feature>
<dbReference type="eggNOG" id="ENOG5030B8W">
    <property type="taxonomic scope" value="Bacteria"/>
</dbReference>
<comment type="caution">
    <text evidence="2">The sequence shown here is derived from an EMBL/GenBank/DDBJ whole genome shotgun (WGS) entry which is preliminary data.</text>
</comment>
<dbReference type="RefSeq" id="WP_006352122.1">
    <property type="nucleotide sequence ID" value="NZ_ADNY01000036.1"/>
</dbReference>
<evidence type="ECO:0008006" key="4">
    <source>
        <dbReference type="Google" id="ProtNLM"/>
    </source>
</evidence>
<name>D4YTV9_9LACO</name>
<dbReference type="OrthoDB" id="1652078at2"/>
<sequence length="311" mass="36578">MDFYIDFYGMILAFIDLFYFLLSLAVDVVVFVKLAQPIKTGKDKLFLVIFCLIMSVILVFSPSDFVNTWLTYAEIAVLYLYFAIIRKNNHKLILGSLLFFYVIDQFLLASEFLISSFIAFLKLHIWEEAFDILLSLITMVIVAKYSRFLRERLIDQNSNIFIGILFYIYLSCDVINYYLGIDNRPIEVIQISIGLLIFQTIFAILIYIGMVHTQRNLLNHQEQKAEFEKQQQLEDYATYLEKSEDELRSFRHDYRNMFESLKLSAKEGNVDEVIEKLDQYTKTNLNSQASLKYKDINHVHLKLLRASLFLN</sequence>
<keyword evidence="3" id="KW-1185">Reference proteome</keyword>
<dbReference type="Proteomes" id="UP000004069">
    <property type="component" value="Unassembled WGS sequence"/>
</dbReference>
<gene>
    <name evidence="2" type="ORF">HMPREF0493_0970</name>
</gene>
<dbReference type="PATRIC" id="fig|585524.9.peg.173"/>
<feature type="transmembrane region" description="Helical" evidence="1">
    <location>
        <begin position="97"/>
        <end position="123"/>
    </location>
</feature>
<feature type="transmembrane region" description="Helical" evidence="1">
    <location>
        <begin position="44"/>
        <end position="63"/>
    </location>
</feature>
<evidence type="ECO:0000313" key="3">
    <source>
        <dbReference type="Proteomes" id="UP000004069"/>
    </source>
</evidence>
<accession>D4YTV9</accession>
<feature type="transmembrane region" description="Helical" evidence="1">
    <location>
        <begin position="6"/>
        <end position="32"/>
    </location>
</feature>
<protein>
    <recommendedName>
        <fullName evidence="4">Sensor histidine kinase NatK C-terminal domain-containing protein</fullName>
    </recommendedName>
</protein>
<feature type="transmembrane region" description="Helical" evidence="1">
    <location>
        <begin position="129"/>
        <end position="148"/>
    </location>
</feature>
<feature type="transmembrane region" description="Helical" evidence="1">
    <location>
        <begin position="69"/>
        <end position="85"/>
    </location>
</feature>
<keyword evidence="1" id="KW-1133">Transmembrane helix</keyword>